<dbReference type="OrthoDB" id="8716700at2"/>
<gene>
    <name evidence="2" type="ORF">D3218_08625</name>
</gene>
<dbReference type="AlphaFoldDB" id="A0A3A1WTQ4"/>
<dbReference type="Pfam" id="PF05013">
    <property type="entry name" value="FGase"/>
    <property type="match status" value="1"/>
</dbReference>
<dbReference type="Proteomes" id="UP000265750">
    <property type="component" value="Unassembled WGS sequence"/>
</dbReference>
<dbReference type="Gene3D" id="3.40.630.40">
    <property type="entry name" value="Zn-dependent exopeptidases"/>
    <property type="match status" value="1"/>
</dbReference>
<evidence type="ECO:0000313" key="2">
    <source>
        <dbReference type="EMBL" id="RIY01634.1"/>
    </source>
</evidence>
<keyword evidence="2" id="KW-0378">Hydrolase</keyword>
<proteinExistence type="predicted"/>
<dbReference type="InterPro" id="IPR007709">
    <property type="entry name" value="N-FG_amidohydro"/>
</dbReference>
<accession>A0A3A1WTQ4</accession>
<sequence length="276" mass="31046">MVPRTDPVPVLLDSPHSGNRHPADWRHAAPREALLTAWDAYVDELFNAAPDHGAALLRAFFPRTFIDLNRARDDVDPDLLEGQMSFPAKPGRKSGKGFGLLRRYALPGIPVYDRLLPAADVERWIRVYYDPYHAALRRSLDVLHDRFGFVWHIDCHSMKSVGNAMNDDAGRPRADFVVSDRDGTSADPALTRWIAELFRERGYSATVNDPYKGAELIAAYGDPSRNRHSIQIEVNRALYLDEAAFEKGPRFETIRADIGAVLERIAQRARSEIGVS</sequence>
<feature type="region of interest" description="Disordered" evidence="1">
    <location>
        <begin position="1"/>
        <end position="25"/>
    </location>
</feature>
<dbReference type="SUPFAM" id="SSF53187">
    <property type="entry name" value="Zn-dependent exopeptidases"/>
    <property type="match status" value="1"/>
</dbReference>
<evidence type="ECO:0000313" key="3">
    <source>
        <dbReference type="Proteomes" id="UP000265750"/>
    </source>
</evidence>
<keyword evidence="3" id="KW-1185">Reference proteome</keyword>
<dbReference type="GO" id="GO:0016787">
    <property type="term" value="F:hydrolase activity"/>
    <property type="evidence" value="ECO:0007669"/>
    <property type="project" value="UniProtKB-KW"/>
</dbReference>
<evidence type="ECO:0000256" key="1">
    <source>
        <dbReference type="SAM" id="MobiDB-lite"/>
    </source>
</evidence>
<comment type="caution">
    <text evidence="2">The sequence shown here is derived from an EMBL/GenBank/DDBJ whole genome shotgun (WGS) entry which is preliminary data.</text>
</comment>
<name>A0A3A1WTQ4_9HYPH</name>
<organism evidence="2 3">
    <name type="scientific">Aureimonas flava</name>
    <dbReference type="NCBI Taxonomy" id="2320271"/>
    <lineage>
        <taxon>Bacteria</taxon>
        <taxon>Pseudomonadati</taxon>
        <taxon>Pseudomonadota</taxon>
        <taxon>Alphaproteobacteria</taxon>
        <taxon>Hyphomicrobiales</taxon>
        <taxon>Aurantimonadaceae</taxon>
        <taxon>Aureimonas</taxon>
    </lineage>
</organism>
<protein>
    <submittedName>
        <fullName evidence="2">N-formylglutamate amidohydrolase</fullName>
    </submittedName>
</protein>
<dbReference type="EMBL" id="QYRN01000004">
    <property type="protein sequence ID" value="RIY01634.1"/>
    <property type="molecule type" value="Genomic_DNA"/>
</dbReference>
<reference evidence="3" key="1">
    <citation type="submission" date="2018-09" db="EMBL/GenBank/DDBJ databases">
        <authorList>
            <person name="Tuo L."/>
        </authorList>
    </citation>
    <scope>NUCLEOTIDE SEQUENCE [LARGE SCALE GENOMIC DNA]</scope>
    <source>
        <strain evidence="3">M2BS4Y-1</strain>
    </source>
</reference>